<proteinExistence type="inferred from homology"/>
<dbReference type="PANTHER" id="PTHR32438">
    <property type="entry name" value="4-ALPHA-GLUCANOTRANSFERASE DPE1, CHLOROPLASTIC/AMYLOPLASTIC"/>
    <property type="match status" value="1"/>
</dbReference>
<evidence type="ECO:0000256" key="6">
    <source>
        <dbReference type="ARBA" id="ARBA00022679"/>
    </source>
</evidence>
<dbReference type="SMART" id="SM00642">
    <property type="entry name" value="Aamy"/>
    <property type="match status" value="1"/>
</dbReference>
<comment type="catalytic activity">
    <reaction evidence="1 10">
        <text>Transfers a segment of a (1-&gt;4)-alpha-D-glucan to a new position in an acceptor, which may be glucose or a (1-&gt;4)-alpha-D-glucan.</text>
        <dbReference type="EC" id="2.4.1.25"/>
    </reaction>
</comment>
<evidence type="ECO:0000256" key="7">
    <source>
        <dbReference type="ARBA" id="ARBA00023277"/>
    </source>
</evidence>
<dbReference type="NCBIfam" id="TIGR00217">
    <property type="entry name" value="malQ"/>
    <property type="match status" value="1"/>
</dbReference>
<evidence type="ECO:0000256" key="1">
    <source>
        <dbReference type="ARBA" id="ARBA00000439"/>
    </source>
</evidence>
<protein>
    <recommendedName>
        <fullName evidence="4 10">4-alpha-glucanotransferase</fullName>
        <ecNumber evidence="3 10">2.4.1.25</ecNumber>
    </recommendedName>
    <alternativeName>
        <fullName evidence="8 10">Amylomaltase</fullName>
    </alternativeName>
    <alternativeName>
        <fullName evidence="9 10">Disproportionating enzyme</fullName>
    </alternativeName>
</protein>
<dbReference type="GO" id="GO:0005975">
    <property type="term" value="P:carbohydrate metabolic process"/>
    <property type="evidence" value="ECO:0007669"/>
    <property type="project" value="InterPro"/>
</dbReference>
<evidence type="ECO:0000256" key="5">
    <source>
        <dbReference type="ARBA" id="ARBA00022676"/>
    </source>
</evidence>
<feature type="domain" description="Glycosyl hydrolase family 13 catalytic" evidence="11">
    <location>
        <begin position="15"/>
        <end position="480"/>
    </location>
</feature>
<evidence type="ECO:0000256" key="4">
    <source>
        <dbReference type="ARBA" id="ARBA00020295"/>
    </source>
</evidence>
<dbReference type="InterPro" id="IPR003385">
    <property type="entry name" value="Glyco_hydro_77"/>
</dbReference>
<dbReference type="InterPro" id="IPR013797">
    <property type="entry name" value="Maltooligo_trehalose_synth_4"/>
</dbReference>
<dbReference type="Gene3D" id="1.10.10.470">
    <property type="entry name" value="Maltooligosyl trehalose synthase, domain 4"/>
    <property type="match status" value="1"/>
</dbReference>
<dbReference type="PANTHER" id="PTHR32438:SF5">
    <property type="entry name" value="4-ALPHA-GLUCANOTRANSFERASE DPE1, CHLOROPLASTIC_AMYLOPLASTIC"/>
    <property type="match status" value="1"/>
</dbReference>
<organism evidence="12 13">
    <name type="scientific">Spirosoma fluviale</name>
    <dbReference type="NCBI Taxonomy" id="1597977"/>
    <lineage>
        <taxon>Bacteria</taxon>
        <taxon>Pseudomonadati</taxon>
        <taxon>Bacteroidota</taxon>
        <taxon>Cytophagia</taxon>
        <taxon>Cytophagales</taxon>
        <taxon>Cytophagaceae</taxon>
        <taxon>Spirosoma</taxon>
    </lineage>
</organism>
<dbReference type="NCBIfam" id="NF011080">
    <property type="entry name" value="PRK14508.1-3"/>
    <property type="match status" value="1"/>
</dbReference>
<dbReference type="RefSeq" id="WP_097130411.1">
    <property type="nucleotide sequence ID" value="NZ_OCNH01000006.1"/>
</dbReference>
<keyword evidence="5 10" id="KW-0328">Glycosyltransferase</keyword>
<dbReference type="Gene3D" id="3.20.20.80">
    <property type="entry name" value="Glycosidases"/>
    <property type="match status" value="2"/>
</dbReference>
<evidence type="ECO:0000259" key="11">
    <source>
        <dbReference type="SMART" id="SM00642"/>
    </source>
</evidence>
<evidence type="ECO:0000313" key="12">
    <source>
        <dbReference type="EMBL" id="SOD96983.1"/>
    </source>
</evidence>
<dbReference type="Proteomes" id="UP000219452">
    <property type="component" value="Unassembled WGS sequence"/>
</dbReference>
<dbReference type="InterPro" id="IPR006047">
    <property type="entry name" value="GH13_cat_dom"/>
</dbReference>
<evidence type="ECO:0000256" key="8">
    <source>
        <dbReference type="ARBA" id="ARBA00031423"/>
    </source>
</evidence>
<dbReference type="EMBL" id="OCNH01000006">
    <property type="protein sequence ID" value="SOD96983.1"/>
    <property type="molecule type" value="Genomic_DNA"/>
</dbReference>
<keyword evidence="13" id="KW-1185">Reference proteome</keyword>
<dbReference type="EC" id="2.4.1.25" evidence="3 10"/>
<keyword evidence="6 10" id="KW-0808">Transferase</keyword>
<dbReference type="Gene3D" id="1.10.150.200">
    <property type="entry name" value="Maltooligosyl trehalose synthase, domain 3"/>
    <property type="match status" value="1"/>
</dbReference>
<dbReference type="OrthoDB" id="9811841at2"/>
<dbReference type="SUPFAM" id="SSF51445">
    <property type="entry name" value="(Trans)glycosidases"/>
    <property type="match status" value="2"/>
</dbReference>
<evidence type="ECO:0000256" key="10">
    <source>
        <dbReference type="RuleBase" id="RU361207"/>
    </source>
</evidence>
<comment type="similarity">
    <text evidence="2 10">Belongs to the disproportionating enzyme family.</text>
</comment>
<dbReference type="GO" id="GO:0004134">
    <property type="term" value="F:4-alpha-glucanotransferase activity"/>
    <property type="evidence" value="ECO:0007669"/>
    <property type="project" value="UniProtKB-EC"/>
</dbReference>
<evidence type="ECO:0000256" key="2">
    <source>
        <dbReference type="ARBA" id="ARBA00005684"/>
    </source>
</evidence>
<dbReference type="CDD" id="cd11336">
    <property type="entry name" value="AmyAc_MTSase"/>
    <property type="match status" value="1"/>
</dbReference>
<dbReference type="Pfam" id="PF00128">
    <property type="entry name" value="Alpha-amylase"/>
    <property type="match status" value="1"/>
</dbReference>
<evidence type="ECO:0000256" key="9">
    <source>
        <dbReference type="ARBA" id="ARBA00031501"/>
    </source>
</evidence>
<accession>A0A286GN64</accession>
<name>A0A286GN64_9BACT</name>
<dbReference type="InterPro" id="IPR012767">
    <property type="entry name" value="Trehalose_TreY"/>
</dbReference>
<evidence type="ECO:0000256" key="3">
    <source>
        <dbReference type="ARBA" id="ARBA00012560"/>
    </source>
</evidence>
<dbReference type="InterPro" id="IPR017853">
    <property type="entry name" value="GH"/>
</dbReference>
<gene>
    <name evidence="12" type="ORF">SAMN06269250_5605</name>
</gene>
<sequence length="1413" mass="162656">MKNPVSTYRIQFHKDFTFREFERIIPYLDQLGVRTLYASPIFEAVPGSLHGYDSVNPQRINPEIGTEEELRAISQQLTQRGMSWVQDIVPNHMAFDPHNKWLMDVLEKGQLSPYAPFFDIDWQSPIHKGRLMVPFLGSPLDEVIDRNELTVDYQQEKFVITYFDTTYPLNLRAYTTILKAGNANPDKDVRQLLNKIEKSLSAKNPDKYTRQTDECVLALTELMTGKDGRSYVKSCLKTVNSTPSCIREIVDQQAYRLCFHGETDHQINYRRFFTVNSLICLNIQDPVVFDAVHQLPKILLEAGVFHGLRVDHIDGLQDPSRYLRQLRQLAGPEAYIVVEKILQNDEPLPNNWPVQGATGYAYLSMVNNLFTRTESEASFTHFYHALLGEKMAVREELHDKKAYILYQHMNGELENLYGLFENLKLLDASVMASVPEGSLKTAIGEFLVQCPVYRYYGNQMPLSEEEATAVRTIFSRIRKSKPELAPAVGLLDEALLQNPASGSDDYRQRALRFYQRCMQFTGPLMAKGVEDTLMYTYTRFIGHDEVGDSPEYFGLTVEAFHQKMLDRQSHWPLTLNATSTHDTKRGEDVRSRLNVLTDLTDEWIAAVQEWQQLNKDLKSTDTASEAIPEAPDANDEYFIYQTLIGAYPMPGQKDPDFADRLKEYLQKAMREAKRNSTYDAPNEAYETATQTFARQLLDPKRPFWASFQQFHQRIADFGIINSLAQVLLKCTSPGVPDIYQGCEGWDLSLVDPDNRRPVDFAPRRKALNELATHDPETLLADLWDSRYDARIKQWLVQTLLTERNQHPELFAHGHYVPLQVAGHYKQHVLAFARRYQQLWYVVVVPLGLARLCRQQKKDALELAWLDTRVILPDGAPASWQHRLTNRKGKATDGILVADLFDKLPLAVLKLEKRPTERSAGILMPITSLPSPFGIGDFGPEALAFADFLSRSQQTYWQVLPLNPVAGECAYSPYSALSSMAGNPFLLSPDWLVEDGWLTEADLQACHLPLTAEVDYNAVYRTKKELLKKAYKTAKHQPSDTNDDAFHRFCEREADWLDDFALYIVLKEHHDNQPWHRWPKPYKSRQARALNQFRTEQAEAIREVKWLQFMFASQWDRLKTYCNSLGIQLFGDLPFYMNYDSVDVWANPEFFSLDQDSNMIGVAGVPPDYFNANGQRWGMPVFRWENLEKQGYSWWIERLRKNQERYDLLRLDHFRAFASYWEVHPHEETAIRGEWKPGPGADFFRTVQRELGELPFVAEDLGDIDADVYTLRDEFGLPGMKVIQFAFGEDMPETVNIPHHHTPNAIAYTGTHDNNTSVGWYRQDSSHEHRSQLERYVGHPVSQLDVHLVLGRLVYASVANIAILPLPDVLGLDESARLNTPASDASNWTWRLLPGQLDRTIEQRLREWTSVYDR</sequence>
<dbReference type="Pfam" id="PF02446">
    <property type="entry name" value="Glyco_hydro_77"/>
    <property type="match status" value="1"/>
</dbReference>
<dbReference type="NCBIfam" id="TIGR02401">
    <property type="entry name" value="trehalose_TreY"/>
    <property type="match status" value="1"/>
</dbReference>
<reference evidence="13" key="1">
    <citation type="submission" date="2017-09" db="EMBL/GenBank/DDBJ databases">
        <authorList>
            <person name="Varghese N."/>
            <person name="Submissions S."/>
        </authorList>
    </citation>
    <scope>NUCLEOTIDE SEQUENCE [LARGE SCALE GENOMIC DNA]</scope>
    <source>
        <strain evidence="13">DSM 29961</strain>
    </source>
</reference>
<evidence type="ECO:0000313" key="13">
    <source>
        <dbReference type="Proteomes" id="UP000219452"/>
    </source>
</evidence>
<dbReference type="Gene3D" id="3.30.1590.10">
    <property type="entry name" value="Maltooligosyl trehalose synthase, domain 2"/>
    <property type="match status" value="1"/>
</dbReference>
<keyword evidence="7 10" id="KW-0119">Carbohydrate metabolism</keyword>